<evidence type="ECO:0008006" key="3">
    <source>
        <dbReference type="Google" id="ProtNLM"/>
    </source>
</evidence>
<comment type="caution">
    <text evidence="1">The sequence shown here is derived from an EMBL/GenBank/DDBJ whole genome shotgun (WGS) entry which is preliminary data.</text>
</comment>
<keyword evidence="2" id="KW-1185">Reference proteome</keyword>
<dbReference type="Proteomes" id="UP000680714">
    <property type="component" value="Unassembled WGS sequence"/>
</dbReference>
<proteinExistence type="predicted"/>
<sequence length="131" mass="14079">MGQNIETEILGLAVTTSNALGWRTRLAGYIGTNLGHLDADCGTVATCEQEYVTAITHFAELLPDALREALDMEELSEADRDGLASFAARLDGGYAPNALASAAREDWGRILASAMDELPETAQTPRRSRKP</sequence>
<organism evidence="1 2">
    <name type="scientific">Magnetospirillum sulfuroxidans</name>
    <dbReference type="NCBI Taxonomy" id="611300"/>
    <lineage>
        <taxon>Bacteria</taxon>
        <taxon>Pseudomonadati</taxon>
        <taxon>Pseudomonadota</taxon>
        <taxon>Alphaproteobacteria</taxon>
        <taxon>Rhodospirillales</taxon>
        <taxon>Rhodospirillaceae</taxon>
        <taxon>Magnetospirillum</taxon>
    </lineage>
</organism>
<gene>
    <name evidence="1" type="ORF">KEC16_13315</name>
</gene>
<name>A0ABS5IG15_9PROT</name>
<reference evidence="1 2" key="1">
    <citation type="submission" date="2021-04" db="EMBL/GenBank/DDBJ databases">
        <title>Magnetospirillum sulfuroxidans sp. nov., a facultative chemolithoautotrophic sulfur-oxidizing alphaproteobacterium isolated from freshwater sediment and proposals for Paramagetospirillum gen. nov., and Magnetospirillaceae fam. nov.</title>
        <authorList>
            <person name="Koziaeva V."/>
            <person name="Geelhoed J.S."/>
            <person name="Sorokin D.Y."/>
            <person name="Grouzdev D.S."/>
        </authorList>
    </citation>
    <scope>NUCLEOTIDE SEQUENCE [LARGE SCALE GENOMIC DNA]</scope>
    <source>
        <strain evidence="1 2">J10</strain>
    </source>
</reference>
<protein>
    <recommendedName>
        <fullName evidence="3">CdiI immunity protein domain-containing protein</fullName>
    </recommendedName>
</protein>
<evidence type="ECO:0000313" key="2">
    <source>
        <dbReference type="Proteomes" id="UP000680714"/>
    </source>
</evidence>
<dbReference type="EMBL" id="JAGTUF010000013">
    <property type="protein sequence ID" value="MBR9972698.1"/>
    <property type="molecule type" value="Genomic_DNA"/>
</dbReference>
<evidence type="ECO:0000313" key="1">
    <source>
        <dbReference type="EMBL" id="MBR9972698.1"/>
    </source>
</evidence>
<dbReference type="RefSeq" id="WP_211549723.1">
    <property type="nucleotide sequence ID" value="NZ_JAGTUF010000013.1"/>
</dbReference>
<accession>A0ABS5IG15</accession>